<proteinExistence type="predicted"/>
<evidence type="ECO:0000313" key="1">
    <source>
        <dbReference type="EMBL" id="KAJ8983294.1"/>
    </source>
</evidence>
<gene>
    <name evidence="1" type="ORF">NQ317_019851</name>
</gene>
<name>A0ABQ9JZG4_9CUCU</name>
<dbReference type="Proteomes" id="UP001162164">
    <property type="component" value="Unassembled WGS sequence"/>
</dbReference>
<reference evidence="1" key="1">
    <citation type="journal article" date="2023" name="Insect Mol. Biol.">
        <title>Genome sequencing provides insights into the evolution of gene families encoding plant cell wall-degrading enzymes in longhorned beetles.</title>
        <authorList>
            <person name="Shin N.R."/>
            <person name="Okamura Y."/>
            <person name="Kirsch R."/>
            <person name="Pauchet Y."/>
        </authorList>
    </citation>
    <scope>NUCLEOTIDE SEQUENCE</scope>
    <source>
        <strain evidence="1">MMC_N1</strain>
    </source>
</reference>
<dbReference type="EMBL" id="JAPWTJ010000081">
    <property type="protein sequence ID" value="KAJ8983294.1"/>
    <property type="molecule type" value="Genomic_DNA"/>
</dbReference>
<protein>
    <submittedName>
        <fullName evidence="1">Uncharacterized protein</fullName>
    </submittedName>
</protein>
<organism evidence="1 2">
    <name type="scientific">Molorchus minor</name>
    <dbReference type="NCBI Taxonomy" id="1323400"/>
    <lineage>
        <taxon>Eukaryota</taxon>
        <taxon>Metazoa</taxon>
        <taxon>Ecdysozoa</taxon>
        <taxon>Arthropoda</taxon>
        <taxon>Hexapoda</taxon>
        <taxon>Insecta</taxon>
        <taxon>Pterygota</taxon>
        <taxon>Neoptera</taxon>
        <taxon>Endopterygota</taxon>
        <taxon>Coleoptera</taxon>
        <taxon>Polyphaga</taxon>
        <taxon>Cucujiformia</taxon>
        <taxon>Chrysomeloidea</taxon>
        <taxon>Cerambycidae</taxon>
        <taxon>Lamiinae</taxon>
        <taxon>Monochamini</taxon>
        <taxon>Molorchus</taxon>
    </lineage>
</organism>
<accession>A0ABQ9JZG4</accession>
<evidence type="ECO:0000313" key="2">
    <source>
        <dbReference type="Proteomes" id="UP001162164"/>
    </source>
</evidence>
<keyword evidence="2" id="KW-1185">Reference proteome</keyword>
<sequence length="75" mass="8430">MDVDVDVEAAPFSKKLLMMPKLPHILSLEEKKFLLAVERGDLANVRRMLHKAHRKDGYIDINCMDSLEGAPSPSP</sequence>
<comment type="caution">
    <text evidence="1">The sequence shown here is derived from an EMBL/GenBank/DDBJ whole genome shotgun (WGS) entry which is preliminary data.</text>
</comment>